<protein>
    <submittedName>
        <fullName evidence="1">Uncharacterized protein</fullName>
    </submittedName>
</protein>
<accession>A0AAV7VZ26</accession>
<gene>
    <name evidence="1" type="ORF">NDU88_000740</name>
</gene>
<name>A0AAV7VZ26_PLEWA</name>
<dbReference type="EMBL" id="JANPWB010000002">
    <property type="protein sequence ID" value="KAJ1205305.1"/>
    <property type="molecule type" value="Genomic_DNA"/>
</dbReference>
<reference evidence="1" key="1">
    <citation type="journal article" date="2022" name="bioRxiv">
        <title>Sequencing and chromosome-scale assembly of the giantPleurodeles waltlgenome.</title>
        <authorList>
            <person name="Brown T."/>
            <person name="Elewa A."/>
            <person name="Iarovenko S."/>
            <person name="Subramanian E."/>
            <person name="Araus A.J."/>
            <person name="Petzold A."/>
            <person name="Susuki M."/>
            <person name="Suzuki K.-i.T."/>
            <person name="Hayashi T."/>
            <person name="Toyoda A."/>
            <person name="Oliveira C."/>
            <person name="Osipova E."/>
            <person name="Leigh N.D."/>
            <person name="Simon A."/>
            <person name="Yun M.H."/>
        </authorList>
    </citation>
    <scope>NUCLEOTIDE SEQUENCE</scope>
    <source>
        <strain evidence="1">20211129_DDA</strain>
        <tissue evidence="1">Liver</tissue>
    </source>
</reference>
<comment type="caution">
    <text evidence="1">The sequence shown here is derived from an EMBL/GenBank/DDBJ whole genome shotgun (WGS) entry which is preliminary data.</text>
</comment>
<evidence type="ECO:0000313" key="1">
    <source>
        <dbReference type="EMBL" id="KAJ1205305.1"/>
    </source>
</evidence>
<dbReference type="Proteomes" id="UP001066276">
    <property type="component" value="Chromosome 1_2"/>
</dbReference>
<evidence type="ECO:0000313" key="2">
    <source>
        <dbReference type="Proteomes" id="UP001066276"/>
    </source>
</evidence>
<proteinExistence type="predicted"/>
<organism evidence="1 2">
    <name type="scientific">Pleurodeles waltl</name>
    <name type="common">Iberian ribbed newt</name>
    <dbReference type="NCBI Taxonomy" id="8319"/>
    <lineage>
        <taxon>Eukaryota</taxon>
        <taxon>Metazoa</taxon>
        <taxon>Chordata</taxon>
        <taxon>Craniata</taxon>
        <taxon>Vertebrata</taxon>
        <taxon>Euteleostomi</taxon>
        <taxon>Amphibia</taxon>
        <taxon>Batrachia</taxon>
        <taxon>Caudata</taxon>
        <taxon>Salamandroidea</taxon>
        <taxon>Salamandridae</taxon>
        <taxon>Pleurodelinae</taxon>
        <taxon>Pleurodeles</taxon>
    </lineage>
</organism>
<keyword evidence="2" id="KW-1185">Reference proteome</keyword>
<dbReference type="AlphaFoldDB" id="A0AAV7VZ26"/>
<sequence length="107" mass="12523">MFWRAVRGKIEQTTVRKKLYDPKPCVFGVITQWKKGKMTTRFGVLVLVLAKEYTATTWKLPEEPNVLRMTTVLTQWTEIELETLYPGLHICMRCRYLTPDTARGMLV</sequence>